<name>A0A1Y4JQU1_9BACE</name>
<reference evidence="5 6" key="1">
    <citation type="submission" date="2017-04" db="EMBL/GenBank/DDBJ databases">
        <title>Function of individual gut microbiota members based on whole genome sequencing of pure cultures obtained from chicken caecum.</title>
        <authorList>
            <person name="Medvecky M."/>
            <person name="Cejkova D."/>
            <person name="Polansky O."/>
            <person name="Karasova D."/>
            <person name="Kubasova T."/>
            <person name="Cizek A."/>
            <person name="Rychlik I."/>
        </authorList>
    </citation>
    <scope>NUCLEOTIDE SEQUENCE [LARGE SCALE GENOMIC DNA]</scope>
    <source>
        <strain evidence="6">An189</strain>
        <strain evidence="5">An43</strain>
    </source>
</reference>
<evidence type="ECO:0000313" key="2">
    <source>
        <dbReference type="EMBL" id="OUP34858.1"/>
    </source>
</evidence>
<dbReference type="Pfam" id="PF13483">
    <property type="entry name" value="Lactamase_B_3"/>
    <property type="match status" value="1"/>
</dbReference>
<dbReference type="GO" id="GO:0016787">
    <property type="term" value="F:hydrolase activity"/>
    <property type="evidence" value="ECO:0007669"/>
    <property type="project" value="UniProtKB-KW"/>
</dbReference>
<evidence type="ECO:0000313" key="3">
    <source>
        <dbReference type="EMBL" id="RGT34412.1"/>
    </source>
</evidence>
<reference evidence="2" key="2">
    <citation type="journal article" date="2018" name="BMC Genomics">
        <title>Whole genome sequencing and function prediction of 133 gut anaerobes isolated from chicken caecum in pure cultures.</title>
        <authorList>
            <person name="Medvecky M."/>
            <person name="Cejkova D."/>
            <person name="Polansky O."/>
            <person name="Karasova D."/>
            <person name="Kubasova T."/>
            <person name="Cizek A."/>
            <person name="Rychlik I."/>
        </authorList>
    </citation>
    <scope>NUCLEOTIDE SEQUENCE</scope>
    <source>
        <strain evidence="2">An189</strain>
        <strain evidence="1">An43</strain>
    </source>
</reference>
<dbReference type="EMBL" id="NFII01000019">
    <property type="protein sequence ID" value="OUN99550.1"/>
    <property type="molecule type" value="Genomic_DNA"/>
</dbReference>
<organism evidence="2 6">
    <name type="scientific">Bacteroides clarus</name>
    <dbReference type="NCBI Taxonomy" id="626929"/>
    <lineage>
        <taxon>Bacteria</taxon>
        <taxon>Pseudomonadati</taxon>
        <taxon>Bacteroidota</taxon>
        <taxon>Bacteroidia</taxon>
        <taxon>Bacteroidales</taxon>
        <taxon>Bacteroidaceae</taxon>
        <taxon>Bacteroides</taxon>
    </lineage>
</organism>
<sequence length="243" mass="28029">MKLDYIYHSGFAIEADGVTVIIDYYKDSSEEEPNRGIVHDRLLKKPGILYVLSSHFHPDHFNREVLSWKEERPDIRYIFSKDILKHRRATAEDATYINKGDVCEDGHIRIEAFGSTDVGISFLIDLQGVRLFHAGDLNNWHWSEESTPQEIRKAEGDFLAEVKTLRQKAPQVDVAMFPVDSRIGKDYMRGAEQFVERIKTTIFAPMHFSEDYQGGNAFRTFAESEGCRFLTISRRGESFDITK</sequence>
<dbReference type="EMBL" id="NFKE01000004">
    <property type="protein sequence ID" value="OUP34858.1"/>
    <property type="molecule type" value="Genomic_DNA"/>
</dbReference>
<keyword evidence="2" id="KW-0378">Hydrolase</keyword>
<dbReference type="PANTHER" id="PTHR42967">
    <property type="entry name" value="METAL DEPENDENT HYDROLASE"/>
    <property type="match status" value="1"/>
</dbReference>
<proteinExistence type="predicted"/>
<dbReference type="EMBL" id="QRZG01000024">
    <property type="protein sequence ID" value="RGV51395.1"/>
    <property type="molecule type" value="Genomic_DNA"/>
</dbReference>
<dbReference type="Proteomes" id="UP000195386">
    <property type="component" value="Unassembled WGS sequence"/>
</dbReference>
<comment type="caution">
    <text evidence="2">The sequence shown here is derived from an EMBL/GenBank/DDBJ whole genome shotgun (WGS) entry which is preliminary data.</text>
</comment>
<dbReference type="EMBL" id="QRWP01000003">
    <property type="protein sequence ID" value="RGT34412.1"/>
    <property type="molecule type" value="Genomic_DNA"/>
</dbReference>
<dbReference type="SUPFAM" id="SSF56281">
    <property type="entry name" value="Metallo-hydrolase/oxidoreductase"/>
    <property type="match status" value="1"/>
</dbReference>
<protein>
    <submittedName>
        <fullName evidence="2 3">Hydrolase</fullName>
    </submittedName>
</protein>
<evidence type="ECO:0000313" key="8">
    <source>
        <dbReference type="Proteomes" id="UP000285159"/>
    </source>
</evidence>
<evidence type="ECO:0000313" key="4">
    <source>
        <dbReference type="EMBL" id="RGV51395.1"/>
    </source>
</evidence>
<dbReference type="AlphaFoldDB" id="A0A1Y4JQU1"/>
<dbReference type="Gene3D" id="3.60.15.10">
    <property type="entry name" value="Ribonuclease Z/Hydroxyacylglutathione hydrolase-like"/>
    <property type="match status" value="1"/>
</dbReference>
<accession>A0A1Y4JQU1</accession>
<evidence type="ECO:0000313" key="5">
    <source>
        <dbReference type="Proteomes" id="UP000195386"/>
    </source>
</evidence>
<dbReference type="PANTHER" id="PTHR42967:SF1">
    <property type="entry name" value="MBL FOLD METALLO-HYDROLASE"/>
    <property type="match status" value="1"/>
</dbReference>
<reference evidence="7 8" key="3">
    <citation type="submission" date="2018-08" db="EMBL/GenBank/DDBJ databases">
        <title>A genome reference for cultivated species of the human gut microbiota.</title>
        <authorList>
            <person name="Zou Y."/>
            <person name="Xue W."/>
            <person name="Luo G."/>
        </authorList>
    </citation>
    <scope>NUCLEOTIDE SEQUENCE [LARGE SCALE GENOMIC DNA]</scope>
    <source>
        <strain evidence="4 7">AF14-27</strain>
        <strain evidence="3 8">AF19-1AC</strain>
    </source>
</reference>
<gene>
    <name evidence="2" type="ORF">B5F24_06680</name>
    <name evidence="1" type="ORF">B5F97_15450</name>
    <name evidence="4" type="ORF">DWW09_13460</name>
    <name evidence="3" type="ORF">DWX38_05425</name>
</gene>
<dbReference type="InterPro" id="IPR036866">
    <property type="entry name" value="RibonucZ/Hydroxyglut_hydro"/>
</dbReference>
<dbReference type="Proteomes" id="UP000196587">
    <property type="component" value="Unassembled WGS sequence"/>
</dbReference>
<dbReference type="RefSeq" id="WP_009121575.1">
    <property type="nucleotide sequence ID" value="NZ_CABIZW010000005.1"/>
</dbReference>
<dbReference type="Proteomes" id="UP000285159">
    <property type="component" value="Unassembled WGS sequence"/>
</dbReference>
<evidence type="ECO:0000313" key="1">
    <source>
        <dbReference type="EMBL" id="OUN99550.1"/>
    </source>
</evidence>
<evidence type="ECO:0000313" key="7">
    <source>
        <dbReference type="Proteomes" id="UP000284366"/>
    </source>
</evidence>
<evidence type="ECO:0000313" key="6">
    <source>
        <dbReference type="Proteomes" id="UP000196587"/>
    </source>
</evidence>
<dbReference type="Proteomes" id="UP000284366">
    <property type="component" value="Unassembled WGS sequence"/>
</dbReference>